<dbReference type="AlphaFoldDB" id="A0A444X8L9"/>
<reference evidence="1 2" key="1">
    <citation type="submission" date="2019-01" db="EMBL/GenBank/DDBJ databases">
        <title>Sequencing of cultivated peanut Arachis hypogaea provides insights into genome evolution and oil improvement.</title>
        <authorList>
            <person name="Chen X."/>
        </authorList>
    </citation>
    <scope>NUCLEOTIDE SEQUENCE [LARGE SCALE GENOMIC DNA]</scope>
    <source>
        <strain evidence="2">cv. Fuhuasheng</strain>
        <tissue evidence="1">Leaves</tissue>
    </source>
</reference>
<name>A0A444X8L9_ARAHY</name>
<accession>A0A444X8L9</accession>
<dbReference type="EMBL" id="SDMP01000020">
    <property type="protein sequence ID" value="RYQ85893.1"/>
    <property type="molecule type" value="Genomic_DNA"/>
</dbReference>
<proteinExistence type="predicted"/>
<sequence>MWIVYGRHISETMQLGGGDNSSKSFSTGSLRTLSAVNKLKALPIHYGNHVALCHEWEDNEVELRNWSANNGHVSIGTPAHIASKLEFQPQLQFLEGIHEYSISVCFGRIYLLFSSAGPGTCALVTSISSGKPGITKYSVSSFMLSFTLLVRKASLHMRKKQLIPTKEILGTLNLLAMWIVYGRLISETMQLDGGNNSSKILSTGSLRRLIALKKLVALPSE</sequence>
<keyword evidence="2" id="KW-1185">Reference proteome</keyword>
<comment type="caution">
    <text evidence="1">The sequence shown here is derived from an EMBL/GenBank/DDBJ whole genome shotgun (WGS) entry which is preliminary data.</text>
</comment>
<gene>
    <name evidence="1" type="ORF">Ahy_B10g105520</name>
</gene>
<protein>
    <submittedName>
        <fullName evidence="1">Uncharacterized protein</fullName>
    </submittedName>
</protein>
<evidence type="ECO:0000313" key="1">
    <source>
        <dbReference type="EMBL" id="RYQ85893.1"/>
    </source>
</evidence>
<dbReference type="Proteomes" id="UP000289738">
    <property type="component" value="Chromosome B10"/>
</dbReference>
<organism evidence="1 2">
    <name type="scientific">Arachis hypogaea</name>
    <name type="common">Peanut</name>
    <dbReference type="NCBI Taxonomy" id="3818"/>
    <lineage>
        <taxon>Eukaryota</taxon>
        <taxon>Viridiplantae</taxon>
        <taxon>Streptophyta</taxon>
        <taxon>Embryophyta</taxon>
        <taxon>Tracheophyta</taxon>
        <taxon>Spermatophyta</taxon>
        <taxon>Magnoliopsida</taxon>
        <taxon>eudicotyledons</taxon>
        <taxon>Gunneridae</taxon>
        <taxon>Pentapetalae</taxon>
        <taxon>rosids</taxon>
        <taxon>fabids</taxon>
        <taxon>Fabales</taxon>
        <taxon>Fabaceae</taxon>
        <taxon>Papilionoideae</taxon>
        <taxon>50 kb inversion clade</taxon>
        <taxon>dalbergioids sensu lato</taxon>
        <taxon>Dalbergieae</taxon>
        <taxon>Pterocarpus clade</taxon>
        <taxon>Arachis</taxon>
    </lineage>
</organism>
<evidence type="ECO:0000313" key="2">
    <source>
        <dbReference type="Proteomes" id="UP000289738"/>
    </source>
</evidence>